<dbReference type="EMBL" id="LN871599">
    <property type="protein sequence ID" value="CCF75954.1"/>
    <property type="molecule type" value="Genomic_DNA"/>
</dbReference>
<name>I7IA06_BABMR</name>
<dbReference type="KEGG" id="bmic:BmR1_04g08885"/>
<dbReference type="GeneID" id="24426408"/>
<dbReference type="VEuPathDB" id="PiroplasmaDB:BmR1_04g08885"/>
<dbReference type="Gene3D" id="2.60.120.470">
    <property type="entry name" value="PITH domain"/>
    <property type="match status" value="1"/>
</dbReference>
<dbReference type="Pfam" id="PF06201">
    <property type="entry name" value="PITH"/>
    <property type="match status" value="1"/>
</dbReference>
<evidence type="ECO:0000313" key="4">
    <source>
        <dbReference type="Proteomes" id="UP000002899"/>
    </source>
</evidence>
<proteinExistence type="inferred from homology"/>
<accession>I7IA06</accession>
<dbReference type="InterPro" id="IPR008979">
    <property type="entry name" value="Galactose-bd-like_sf"/>
</dbReference>
<dbReference type="Proteomes" id="UP000002899">
    <property type="component" value="Chromosome IV"/>
</dbReference>
<dbReference type="PANTHER" id="PTHR12175">
    <property type="entry name" value="AD039 HT014 THIOREDOXIN FAMILY TRP26"/>
    <property type="match status" value="1"/>
</dbReference>
<dbReference type="AlphaFoldDB" id="I7IA06"/>
<dbReference type="SUPFAM" id="SSF49785">
    <property type="entry name" value="Galactose-binding domain-like"/>
    <property type="match status" value="1"/>
</dbReference>
<dbReference type="InterPro" id="IPR045099">
    <property type="entry name" value="PITH1-like"/>
</dbReference>
<dbReference type="GO" id="GO:0005737">
    <property type="term" value="C:cytoplasm"/>
    <property type="evidence" value="ECO:0007669"/>
    <property type="project" value="UniProtKB-ARBA"/>
</dbReference>
<feature type="domain" description="PITH" evidence="2">
    <location>
        <begin position="12"/>
        <end position="186"/>
    </location>
</feature>
<evidence type="ECO:0000259" key="2">
    <source>
        <dbReference type="PROSITE" id="PS51532"/>
    </source>
</evidence>
<dbReference type="OrthoDB" id="2635at2759"/>
<keyword evidence="4" id="KW-1185">Reference proteome</keyword>
<protein>
    <submittedName>
        <fullName evidence="3">Thioredoxin, putative</fullName>
    </submittedName>
</protein>
<reference evidence="3 4" key="2">
    <citation type="journal article" date="2013" name="PLoS ONE">
        <title>Whole genome mapping and re-organization of the nuclear and mitochondrial genomes of Babesia microti isolates.</title>
        <authorList>
            <person name="Cornillot E."/>
            <person name="Dassouli A."/>
            <person name="Garg A."/>
            <person name="Pachikara N."/>
            <person name="Randazzo S."/>
            <person name="Depoix D."/>
            <person name="Carcy B."/>
            <person name="Delbecq S."/>
            <person name="Frutos R."/>
            <person name="Silva J.C."/>
            <person name="Sutton R."/>
            <person name="Krause P.J."/>
            <person name="Mamoun C.B."/>
        </authorList>
    </citation>
    <scope>NUCLEOTIDE SEQUENCE [LARGE SCALE GENOMIC DNA]</scope>
    <source>
        <strain evidence="3 4">RI</strain>
    </source>
</reference>
<gene>
    <name evidence="3" type="ORF">BmR1_04g08885</name>
</gene>
<dbReference type="InterPro" id="IPR010400">
    <property type="entry name" value="PITH_dom"/>
</dbReference>
<comment type="similarity">
    <text evidence="1">Belongs to the PITHD1 family.</text>
</comment>
<organism evidence="3 4">
    <name type="scientific">Babesia microti (strain RI)</name>
    <dbReference type="NCBI Taxonomy" id="1133968"/>
    <lineage>
        <taxon>Eukaryota</taxon>
        <taxon>Sar</taxon>
        <taxon>Alveolata</taxon>
        <taxon>Apicomplexa</taxon>
        <taxon>Aconoidasida</taxon>
        <taxon>Piroplasmida</taxon>
        <taxon>Babesiidae</taxon>
        <taxon>Babesia</taxon>
    </lineage>
</organism>
<dbReference type="InterPro" id="IPR037047">
    <property type="entry name" value="PITH_dom_sf"/>
</dbReference>
<evidence type="ECO:0000313" key="3">
    <source>
        <dbReference type="EMBL" id="CCF75954.1"/>
    </source>
</evidence>
<reference evidence="3 4" key="3">
    <citation type="journal article" date="2016" name="Sci. Rep.">
        <title>Genome-wide diversity and gene expression profiling of Babesia microti isolates identify polymorphic genes that mediate host-pathogen interactions.</title>
        <authorList>
            <person name="Silva J.C."/>
            <person name="Cornillot E."/>
            <person name="McCracken C."/>
            <person name="Usmani-Brown S."/>
            <person name="Dwivedi A."/>
            <person name="Ifeonu O.O."/>
            <person name="Crabtree J."/>
            <person name="Gotia H.T."/>
            <person name="Virji A.Z."/>
            <person name="Reynes C."/>
            <person name="Colinge J."/>
            <person name="Kumar V."/>
            <person name="Lawres L."/>
            <person name="Pazzi J.E."/>
            <person name="Pablo J.V."/>
            <person name="Hung C."/>
            <person name="Brancato J."/>
            <person name="Kumari P."/>
            <person name="Orvis J."/>
            <person name="Tretina K."/>
            <person name="Chibucos M."/>
            <person name="Ott S."/>
            <person name="Sadzewicz L."/>
            <person name="Sengamalay N."/>
            <person name="Shetty A.C."/>
            <person name="Su Q."/>
            <person name="Tallon L."/>
            <person name="Fraser C.M."/>
            <person name="Frutos R."/>
            <person name="Molina D.M."/>
            <person name="Krause P.J."/>
            <person name="Ben Mamoun C."/>
        </authorList>
    </citation>
    <scope>NUCLEOTIDE SEQUENCE [LARGE SCALE GENOMIC DNA]</scope>
    <source>
        <strain evidence="3 4">RI</strain>
    </source>
</reference>
<sequence length="205" mass="22858">MTLHPPGCGCKLESELVTNSKCLHSNINIPCITAFNELIPGSAQSVFKRYNQRLTNDSVKCAEDDELDECKLLINVPLLSPTSISHIIVISSRLSLKLDIYKSSNHLSLEDLEDLVPVQSLKLIQDLHGSILNPLKVAKFTNLSQVTLVFSCDKDGNGLEISYIGLRGTYQMNPSRAVNTVYEVRPNIADHQVQNNHIKLNFQMQ</sequence>
<dbReference type="RefSeq" id="XP_012650362.1">
    <property type="nucleotide sequence ID" value="XM_012794908.1"/>
</dbReference>
<dbReference type="PROSITE" id="PS51532">
    <property type="entry name" value="PITH"/>
    <property type="match status" value="1"/>
</dbReference>
<reference evidence="3 4" key="1">
    <citation type="journal article" date="2012" name="Nucleic Acids Res.">
        <title>Sequencing of the smallest Apicomplexan genome from the human pathogen Babesia microti.</title>
        <authorList>
            <person name="Cornillot E."/>
            <person name="Hadj-Kaddour K."/>
            <person name="Dassouli A."/>
            <person name="Noel B."/>
            <person name="Ranwez V."/>
            <person name="Vacherie B."/>
            <person name="Augagneur Y."/>
            <person name="Bres V."/>
            <person name="Duclos A."/>
            <person name="Randazzo S."/>
            <person name="Carcy B."/>
            <person name="Debierre-Grockiego F."/>
            <person name="Delbecq S."/>
            <person name="Moubri-Menage K."/>
            <person name="Shams-Eldin H."/>
            <person name="Usmani-Brown S."/>
            <person name="Bringaud F."/>
            <person name="Wincker P."/>
            <person name="Vivares C.P."/>
            <person name="Schwarz R.T."/>
            <person name="Schetters T.P."/>
            <person name="Krause P.J."/>
            <person name="Gorenflot A."/>
            <person name="Berry V."/>
            <person name="Barbe V."/>
            <person name="Ben Mamoun C."/>
        </authorList>
    </citation>
    <scope>NUCLEOTIDE SEQUENCE [LARGE SCALE GENOMIC DNA]</scope>
    <source>
        <strain evidence="3 4">RI</strain>
    </source>
</reference>
<evidence type="ECO:0000256" key="1">
    <source>
        <dbReference type="ARBA" id="ARBA00025788"/>
    </source>
</evidence>
<dbReference type="PANTHER" id="PTHR12175:SF1">
    <property type="entry name" value="PITH DOMAIN-CONTAINING PROTEIN 1"/>
    <property type="match status" value="1"/>
</dbReference>